<evidence type="ECO:0000313" key="1">
    <source>
        <dbReference type="EMBL" id="QYY44730.1"/>
    </source>
</evidence>
<geneLocation type="plasmid" evidence="1 2">
    <name>pAT1</name>
</geneLocation>
<keyword evidence="1" id="KW-0614">Plasmid</keyword>
<gene>
    <name evidence="1" type="ORF">K3F53_18985</name>
</gene>
<dbReference type="Proteomes" id="UP000826616">
    <property type="component" value="Plasmid pAT1"/>
</dbReference>
<dbReference type="GeneID" id="97143467"/>
<accession>A0ABX8YGS3</accession>
<organism evidence="1 2">
    <name type="scientific">Aneurinibacillus thermoaerophilus</name>
    <dbReference type="NCBI Taxonomy" id="143495"/>
    <lineage>
        <taxon>Bacteria</taxon>
        <taxon>Bacillati</taxon>
        <taxon>Bacillota</taxon>
        <taxon>Bacilli</taxon>
        <taxon>Bacillales</taxon>
        <taxon>Paenibacillaceae</taxon>
        <taxon>Aneurinibacillus group</taxon>
        <taxon>Aneurinibacillus</taxon>
    </lineage>
</organism>
<proteinExistence type="predicted"/>
<protein>
    <submittedName>
        <fullName evidence="1">Uncharacterized protein</fullName>
    </submittedName>
</protein>
<dbReference type="EMBL" id="CP080765">
    <property type="protein sequence ID" value="QYY44730.1"/>
    <property type="molecule type" value="Genomic_DNA"/>
</dbReference>
<evidence type="ECO:0000313" key="2">
    <source>
        <dbReference type="Proteomes" id="UP000826616"/>
    </source>
</evidence>
<keyword evidence="2" id="KW-1185">Reference proteome</keyword>
<sequence length="64" mass="7405">MQFNIDLGKPFDRIAFVNERDKAEKMISEGCFPVWEPNAVTLKGAQLPNVSPYFILVFDTRKDR</sequence>
<dbReference type="RefSeq" id="WP_220561143.1">
    <property type="nucleotide sequence ID" value="NZ_CP080765.1"/>
</dbReference>
<name>A0ABX8YGS3_ANETH</name>
<reference evidence="1 2" key="1">
    <citation type="submission" date="2021-08" db="EMBL/GenBank/DDBJ databases">
        <title>Complete genome sequence of the strain Aneurinibacillus thermoaerophilus CCM 8960.</title>
        <authorList>
            <person name="Musilova J."/>
            <person name="Kourilova X."/>
            <person name="Pernicova I."/>
            <person name="Bezdicek M."/>
            <person name="Lengerova M."/>
            <person name="Obruca S."/>
            <person name="Sedlar K."/>
        </authorList>
    </citation>
    <scope>NUCLEOTIDE SEQUENCE [LARGE SCALE GENOMIC DNA]</scope>
    <source>
        <strain evidence="1 2">CCM 8960</strain>
        <plasmid evidence="1 2">pAT1</plasmid>
    </source>
</reference>